<comment type="cofactor">
    <cofactor evidence="2">
        <name>Zn(2+)</name>
        <dbReference type="ChEBI" id="CHEBI:29105"/>
    </cofactor>
</comment>
<dbReference type="Gene3D" id="3.40.720.10">
    <property type="entry name" value="Alkaline Phosphatase, subunit A"/>
    <property type="match status" value="1"/>
</dbReference>
<dbReference type="GO" id="GO:0000272">
    <property type="term" value="P:polysaccharide catabolic process"/>
    <property type="evidence" value="ECO:0007669"/>
    <property type="project" value="InterPro"/>
</dbReference>
<dbReference type="RefSeq" id="WP_042682540.1">
    <property type="nucleotide sequence ID" value="NZ_CP006965.1"/>
</dbReference>
<evidence type="ECO:0000256" key="2">
    <source>
        <dbReference type="ARBA" id="ARBA00001947"/>
    </source>
</evidence>
<dbReference type="PRINTS" id="PR00113">
    <property type="entry name" value="ALKPHPHTASE"/>
</dbReference>
<evidence type="ECO:0000256" key="8">
    <source>
        <dbReference type="ARBA" id="ARBA00022842"/>
    </source>
</evidence>
<evidence type="ECO:0000256" key="6">
    <source>
        <dbReference type="ARBA" id="ARBA00022801"/>
    </source>
</evidence>
<keyword evidence="8" id="KW-0460">Magnesium</keyword>
<dbReference type="Pfam" id="PF00245">
    <property type="entry name" value="Alk_phosphatase"/>
    <property type="match status" value="1"/>
</dbReference>
<organism evidence="9 10">
    <name type="scientific">Thermococcus paralvinellae</name>
    <dbReference type="NCBI Taxonomy" id="582419"/>
    <lineage>
        <taxon>Archaea</taxon>
        <taxon>Methanobacteriati</taxon>
        <taxon>Methanobacteriota</taxon>
        <taxon>Thermococci</taxon>
        <taxon>Thermococcales</taxon>
        <taxon>Thermococcaceae</taxon>
        <taxon>Thermococcus</taxon>
    </lineage>
</organism>
<evidence type="ECO:0000313" key="10">
    <source>
        <dbReference type="Proteomes" id="UP000019027"/>
    </source>
</evidence>
<proteinExistence type="inferred from homology"/>
<name>W0IAA6_9EURY</name>
<dbReference type="CDD" id="cd16012">
    <property type="entry name" value="ALP"/>
    <property type="match status" value="1"/>
</dbReference>
<dbReference type="STRING" id="582419.TES1_1998"/>
<keyword evidence="4" id="KW-0597">Phosphoprotein</keyword>
<dbReference type="CDD" id="cd14256">
    <property type="entry name" value="Dockerin_I"/>
    <property type="match status" value="1"/>
</dbReference>
<evidence type="ECO:0000256" key="1">
    <source>
        <dbReference type="ARBA" id="ARBA00001946"/>
    </source>
</evidence>
<evidence type="ECO:0000256" key="3">
    <source>
        <dbReference type="ARBA" id="ARBA00005984"/>
    </source>
</evidence>
<evidence type="ECO:0000256" key="5">
    <source>
        <dbReference type="ARBA" id="ARBA00022723"/>
    </source>
</evidence>
<comment type="similarity">
    <text evidence="3">Belongs to the alkaline phosphatase family.</text>
</comment>
<dbReference type="GeneID" id="24907806"/>
<dbReference type="InterPro" id="IPR018299">
    <property type="entry name" value="Alkaline_phosphatase_AS"/>
</dbReference>
<keyword evidence="7" id="KW-0862">Zinc</keyword>
<dbReference type="InterPro" id="IPR001952">
    <property type="entry name" value="Alkaline_phosphatase"/>
</dbReference>
<dbReference type="InterPro" id="IPR018247">
    <property type="entry name" value="EF_Hand_1_Ca_BS"/>
</dbReference>
<keyword evidence="6" id="KW-0378">Hydrolase</keyword>
<protein>
    <submittedName>
        <fullName evidence="9">Alkaline phosphatase IV</fullName>
    </submittedName>
</protein>
<dbReference type="PROSITE" id="PS00018">
    <property type="entry name" value="EF_HAND_1"/>
    <property type="match status" value="1"/>
</dbReference>
<dbReference type="PANTHER" id="PTHR11596:SF5">
    <property type="entry name" value="ALKALINE PHOSPHATASE"/>
    <property type="match status" value="1"/>
</dbReference>
<dbReference type="Gene3D" id="1.10.60.40">
    <property type="match status" value="1"/>
</dbReference>
<dbReference type="HOGENOM" id="CLU_008539_6_2_2"/>
<comment type="cofactor">
    <cofactor evidence="1">
        <name>Mg(2+)</name>
        <dbReference type="ChEBI" id="CHEBI:18420"/>
    </cofactor>
</comment>
<dbReference type="OrthoDB" id="212977at2157"/>
<evidence type="ECO:0000256" key="4">
    <source>
        <dbReference type="ARBA" id="ARBA00022553"/>
    </source>
</evidence>
<dbReference type="InterPro" id="IPR036439">
    <property type="entry name" value="Dockerin_dom_sf"/>
</dbReference>
<dbReference type="AlphaFoldDB" id="W0IAA6"/>
<dbReference type="GO" id="GO:0004035">
    <property type="term" value="F:alkaline phosphatase activity"/>
    <property type="evidence" value="ECO:0007669"/>
    <property type="project" value="TreeGrafter"/>
</dbReference>
<dbReference type="KEGG" id="ths:TES1_1998"/>
<keyword evidence="5" id="KW-0479">Metal-binding</keyword>
<evidence type="ECO:0000313" key="9">
    <source>
        <dbReference type="EMBL" id="AHF81373.1"/>
    </source>
</evidence>
<gene>
    <name evidence="9" type="ORF">TES1_1998</name>
</gene>
<dbReference type="GO" id="GO:0046872">
    <property type="term" value="F:metal ion binding"/>
    <property type="evidence" value="ECO:0007669"/>
    <property type="project" value="UniProtKB-KW"/>
</dbReference>
<accession>W0IAA6</accession>
<reference evidence="9 10" key="1">
    <citation type="journal article" date="2014" name="Int. J. Syst. Evol. Microbiol.">
        <title>Thermococcus paralvinellae sp. nov. and Thermococcus cleftensis sp. nov. of hyperthermophilic heterotrophs from deep-sea hydrothermal vents.</title>
        <authorList>
            <person name="Hensley S.A."/>
            <person name="Jung J.H."/>
            <person name="Park C.S."/>
            <person name="Holden J.F."/>
        </authorList>
    </citation>
    <scope>NUCLEOTIDE SEQUENCE [LARGE SCALE GENOMIC DNA]</scope>
    <source>
        <strain evidence="9 10">ES1</strain>
    </source>
</reference>
<evidence type="ECO:0000256" key="7">
    <source>
        <dbReference type="ARBA" id="ARBA00022833"/>
    </source>
</evidence>
<sequence length="496" mass="53748">MKKVFGLLLIIGLLVFAQAGIATAPATTSTGVKNVILIIGDGMGFAHVQLTKLVYGHLNMEDFPYTGFELTYSLSGEVTDSAAAATALATGMKTYNGMISTVTNGDKVYNLTTLLELAQFLGKSTGLVTTTRITHATPAAFGAHVEDRDMEAEIAKQLIEHKINVLFGGGKKKFDDATLELAKQYGYEVIFDKEGLEKASGEYVLGLFAYSHIPYVLDRSESDVGLLDMTKKAIELLERNPNGFFLMIEAGRIDHASHGNDIVATLAETKELDDVVGYVLEYAKKRGDTLVVVTGDHETGGLAVGINYGSVVDVNKILSIKKSTSFMAAEIKNGGDIKEVVKKYTGIELSDEEVEYIKQMDQENPIFGLSNALGEIISKKVGVTFASHKHTGEPVPLLAYGPGADNFVGFHHHIQTSKLIAKLMIFGVPRVNILFEGTSSAKGDLNGDYRVDEKDAYIALMVLLGEKVDSELEERADLDNNGIIDLHDVMLILQEA</sequence>
<dbReference type="Proteomes" id="UP000019027">
    <property type="component" value="Chromosome"/>
</dbReference>
<dbReference type="SUPFAM" id="SSF53649">
    <property type="entry name" value="Alkaline phosphatase-like"/>
    <property type="match status" value="1"/>
</dbReference>
<dbReference type="SUPFAM" id="SSF63446">
    <property type="entry name" value="Type I dockerin domain"/>
    <property type="match status" value="1"/>
</dbReference>
<dbReference type="InterPro" id="IPR017850">
    <property type="entry name" value="Alkaline_phosphatase_core_sf"/>
</dbReference>
<dbReference type="EMBL" id="CP006965">
    <property type="protein sequence ID" value="AHF81373.1"/>
    <property type="molecule type" value="Genomic_DNA"/>
</dbReference>
<dbReference type="Gene3D" id="1.10.1330.10">
    <property type="entry name" value="Dockerin domain"/>
    <property type="match status" value="1"/>
</dbReference>
<keyword evidence="10" id="KW-1185">Reference proteome</keyword>
<dbReference type="PROSITE" id="PS00123">
    <property type="entry name" value="ALKALINE_PHOSPHATASE"/>
    <property type="match status" value="1"/>
</dbReference>
<dbReference type="PANTHER" id="PTHR11596">
    <property type="entry name" value="ALKALINE PHOSPHATASE"/>
    <property type="match status" value="1"/>
</dbReference>
<dbReference type="SMART" id="SM00098">
    <property type="entry name" value="alkPPc"/>
    <property type="match status" value="1"/>
</dbReference>